<dbReference type="PANTHER" id="PTHR47038:SF6">
    <property type="entry name" value="C2 DOMAIN-CONTAINING PROTEIN"/>
    <property type="match status" value="1"/>
</dbReference>
<dbReference type="Pfam" id="PF02893">
    <property type="entry name" value="GRAM"/>
    <property type="match status" value="1"/>
</dbReference>
<dbReference type="Pfam" id="PF16016">
    <property type="entry name" value="VASt"/>
    <property type="match status" value="1"/>
</dbReference>
<protein>
    <submittedName>
        <fullName evidence="8">(rape) hypothetical protein</fullName>
    </submittedName>
</protein>
<comment type="subcellular location">
    <subcellularLocation>
        <location evidence="1">Membrane</location>
        <topology evidence="1">Single-pass membrane protein</topology>
    </subcellularLocation>
</comment>
<dbReference type="Pfam" id="PF00168">
    <property type="entry name" value="C2"/>
    <property type="match status" value="1"/>
</dbReference>
<dbReference type="SUPFAM" id="SSF49562">
    <property type="entry name" value="C2 domain (Calcium/lipid-binding domain, CaLB)"/>
    <property type="match status" value="1"/>
</dbReference>
<dbReference type="PROSITE" id="PS51778">
    <property type="entry name" value="VAST"/>
    <property type="match status" value="1"/>
</dbReference>
<feature type="domain" description="VASt" evidence="7">
    <location>
        <begin position="400"/>
        <end position="570"/>
    </location>
</feature>
<dbReference type="InterPro" id="IPR000008">
    <property type="entry name" value="C2_dom"/>
</dbReference>
<organism evidence="8">
    <name type="scientific">Brassica napus</name>
    <name type="common">Rape</name>
    <dbReference type="NCBI Taxonomy" id="3708"/>
    <lineage>
        <taxon>Eukaryota</taxon>
        <taxon>Viridiplantae</taxon>
        <taxon>Streptophyta</taxon>
        <taxon>Embryophyta</taxon>
        <taxon>Tracheophyta</taxon>
        <taxon>Spermatophyta</taxon>
        <taxon>Magnoliopsida</taxon>
        <taxon>eudicotyledons</taxon>
        <taxon>Gunneridae</taxon>
        <taxon>Pentapetalae</taxon>
        <taxon>rosids</taxon>
        <taxon>malvids</taxon>
        <taxon>Brassicales</taxon>
        <taxon>Brassicaceae</taxon>
        <taxon>Brassiceae</taxon>
        <taxon>Brassica</taxon>
    </lineage>
</organism>
<dbReference type="CDD" id="cd00030">
    <property type="entry name" value="C2"/>
    <property type="match status" value="1"/>
</dbReference>
<dbReference type="InterPro" id="IPR035892">
    <property type="entry name" value="C2_domain_sf"/>
</dbReference>
<proteinExistence type="predicted"/>
<dbReference type="InterPro" id="IPR004182">
    <property type="entry name" value="GRAM"/>
</dbReference>
<evidence type="ECO:0000313" key="8">
    <source>
        <dbReference type="EMBL" id="CAF2048643.1"/>
    </source>
</evidence>
<dbReference type="PANTHER" id="PTHR47038">
    <property type="entry name" value="BAG-ASSOCIATED GRAM PROTEIN 1"/>
    <property type="match status" value="1"/>
</dbReference>
<keyword evidence="2" id="KW-0812">Transmembrane</keyword>
<dbReference type="Gene3D" id="2.30.29.30">
    <property type="entry name" value="Pleckstrin-homology domain (PH domain)/Phosphotyrosine-binding domain (PTB)"/>
    <property type="match status" value="1"/>
</dbReference>
<evidence type="ECO:0000259" key="7">
    <source>
        <dbReference type="PROSITE" id="PS51778"/>
    </source>
</evidence>
<dbReference type="InterPro" id="IPR011993">
    <property type="entry name" value="PH-like_dom_sf"/>
</dbReference>
<dbReference type="Proteomes" id="UP001295469">
    <property type="component" value="Chromosome A09"/>
</dbReference>
<name>A0A816PG01_BRANA</name>
<sequence length="594" mass="66310">MVQSAVEFLVPSTWEIEVAVAASAFLIASYWLFAYRVDGDDDVGFDPSRNPDDSGDAMFDKDKIGQLRGGDTQTNAPYIIKVVELLAAKNLIGANLNGTSDPYAILNCGSEKRFSSMVPGSRNPMWGEEFNFPTDELPVKIKVTIHDWDIIWKSTVLGSVTISVEREGQTGPVWHSLDSPSGQVCLNINAVKLHVNASRAITGYAGARRRVTLDQQGPTIVHLKPGPLQTIFDLLPDEVVEHSYSCALERSFLYHGRIYVSAWHICFHSNVFSKQMKVVVPLGDIDEIRRSQHAVINPAITIILRMGAGGHGVPPLGTPDGRVRYKFASFWNRNHTLKALQRRVNNYHAMLEVEKKERAESALRAHSSSKRGGGGKVQVKAPVDIAAVPVKFQAFIKEEVLVAIYNDGFPSKPEQFRNVLLADDSTYTNEYRSARKDKNLNIEPWHSAEEYDGQVREIKFRSICNSPMCPPDTAVTEWQHVVLSPDKKTLVFETVQQPHDVPFGSYFEVHCRWLLEVKEETSSVLDVRVGVHFKKWCLMQSKIKSGAIDEYKKEVEVMLEVALSHLKSHSSSSSRGDTDKNSALSLPPIPENTS</sequence>
<dbReference type="Gene3D" id="2.60.40.150">
    <property type="entry name" value="C2 domain"/>
    <property type="match status" value="1"/>
</dbReference>
<accession>A0A816PG01</accession>
<dbReference type="GO" id="GO:0016020">
    <property type="term" value="C:membrane"/>
    <property type="evidence" value="ECO:0007669"/>
    <property type="project" value="UniProtKB-SubCell"/>
</dbReference>
<feature type="region of interest" description="Disordered" evidence="5">
    <location>
        <begin position="568"/>
        <end position="594"/>
    </location>
</feature>
<keyword evidence="3" id="KW-1133">Transmembrane helix</keyword>
<evidence type="ECO:0000256" key="1">
    <source>
        <dbReference type="ARBA" id="ARBA00004167"/>
    </source>
</evidence>
<evidence type="ECO:0000256" key="4">
    <source>
        <dbReference type="ARBA" id="ARBA00023136"/>
    </source>
</evidence>
<keyword evidence="4" id="KW-0472">Membrane</keyword>
<dbReference type="InterPro" id="IPR031968">
    <property type="entry name" value="VASt"/>
</dbReference>
<evidence type="ECO:0000256" key="2">
    <source>
        <dbReference type="ARBA" id="ARBA00022692"/>
    </source>
</evidence>
<dbReference type="InterPro" id="IPR044655">
    <property type="entry name" value="BAGP1-like"/>
</dbReference>
<feature type="domain" description="C2" evidence="6">
    <location>
        <begin position="60"/>
        <end position="177"/>
    </location>
</feature>
<gene>
    <name evidence="8" type="ORF">DARMORV10_A09P51980.1</name>
</gene>
<dbReference type="EMBL" id="HG994363">
    <property type="protein sequence ID" value="CAF2048643.1"/>
    <property type="molecule type" value="Genomic_DNA"/>
</dbReference>
<evidence type="ECO:0000256" key="3">
    <source>
        <dbReference type="ARBA" id="ARBA00022989"/>
    </source>
</evidence>
<dbReference type="SMART" id="SM00568">
    <property type="entry name" value="GRAM"/>
    <property type="match status" value="1"/>
</dbReference>
<dbReference type="AlphaFoldDB" id="A0A816PG01"/>
<reference evidence="8" key="1">
    <citation type="submission" date="2021-01" db="EMBL/GenBank/DDBJ databases">
        <authorList>
            <consortium name="Genoscope - CEA"/>
            <person name="William W."/>
        </authorList>
    </citation>
    <scope>NUCLEOTIDE SEQUENCE</scope>
</reference>
<evidence type="ECO:0000259" key="6">
    <source>
        <dbReference type="PROSITE" id="PS50004"/>
    </source>
</evidence>
<dbReference type="PROSITE" id="PS50004">
    <property type="entry name" value="C2"/>
    <property type="match status" value="1"/>
</dbReference>
<evidence type="ECO:0000256" key="5">
    <source>
        <dbReference type="SAM" id="MobiDB-lite"/>
    </source>
</evidence>
<dbReference type="SMART" id="SM00239">
    <property type="entry name" value="C2"/>
    <property type="match status" value="1"/>
</dbReference>